<keyword evidence="1" id="KW-0560">Oxidoreductase</keyword>
<name>A0A4R4ZPM0_9ACTN</name>
<organism evidence="2 3">
    <name type="scientific">Kribbella antibiotica</name>
    <dbReference type="NCBI Taxonomy" id="190195"/>
    <lineage>
        <taxon>Bacteria</taxon>
        <taxon>Bacillati</taxon>
        <taxon>Actinomycetota</taxon>
        <taxon>Actinomycetes</taxon>
        <taxon>Propionibacteriales</taxon>
        <taxon>Kribbellaceae</taxon>
        <taxon>Kribbella</taxon>
    </lineage>
</organism>
<dbReference type="SUPFAM" id="SSF51197">
    <property type="entry name" value="Clavaminate synthase-like"/>
    <property type="match status" value="1"/>
</dbReference>
<sequence length="64" mass="7128">MVGMVLVAGDLMVVDNRKAVHGRTSFVPRYDGNDRWLRRSFAVRDLSLSRGSRPAGSHVCRALD</sequence>
<evidence type="ECO:0000313" key="3">
    <source>
        <dbReference type="Proteomes" id="UP000295124"/>
    </source>
</evidence>
<comment type="caution">
    <text evidence="2">The sequence shown here is derived from an EMBL/GenBank/DDBJ whole genome shotgun (WGS) entry which is preliminary data.</text>
</comment>
<keyword evidence="3" id="KW-1185">Reference proteome</keyword>
<dbReference type="OrthoDB" id="3872700at2"/>
<proteinExistence type="predicted"/>
<dbReference type="InterPro" id="IPR042098">
    <property type="entry name" value="TauD-like_sf"/>
</dbReference>
<dbReference type="Proteomes" id="UP000295124">
    <property type="component" value="Unassembled WGS sequence"/>
</dbReference>
<dbReference type="GO" id="GO:0016491">
    <property type="term" value="F:oxidoreductase activity"/>
    <property type="evidence" value="ECO:0007669"/>
    <property type="project" value="UniProtKB-KW"/>
</dbReference>
<accession>A0A4R4ZPM0</accession>
<dbReference type="AlphaFoldDB" id="A0A4R4ZPM0"/>
<dbReference type="EMBL" id="SMKX01000029">
    <property type="protein sequence ID" value="TDD59964.1"/>
    <property type="molecule type" value="Genomic_DNA"/>
</dbReference>
<gene>
    <name evidence="2" type="ORF">E1263_12755</name>
</gene>
<evidence type="ECO:0000313" key="2">
    <source>
        <dbReference type="EMBL" id="TDD59964.1"/>
    </source>
</evidence>
<dbReference type="RefSeq" id="WP_132167468.1">
    <property type="nucleotide sequence ID" value="NZ_SMKX01000029.1"/>
</dbReference>
<protein>
    <submittedName>
        <fullName evidence="2">Uncharacterized protein</fullName>
    </submittedName>
</protein>
<evidence type="ECO:0000256" key="1">
    <source>
        <dbReference type="ARBA" id="ARBA00023002"/>
    </source>
</evidence>
<dbReference type="Gene3D" id="3.60.130.10">
    <property type="entry name" value="Clavaminate synthase-like"/>
    <property type="match status" value="1"/>
</dbReference>
<reference evidence="2 3" key="1">
    <citation type="submission" date="2019-03" db="EMBL/GenBank/DDBJ databases">
        <title>Draft genome sequences of novel Actinobacteria.</title>
        <authorList>
            <person name="Sahin N."/>
            <person name="Ay H."/>
            <person name="Saygin H."/>
        </authorList>
    </citation>
    <scope>NUCLEOTIDE SEQUENCE [LARGE SCALE GENOMIC DNA]</scope>
    <source>
        <strain evidence="2 3">JCM 13523</strain>
    </source>
</reference>